<dbReference type="EMBL" id="KN847040">
    <property type="protein sequence ID" value="KIW34793.1"/>
    <property type="molecule type" value="Genomic_DNA"/>
</dbReference>
<feature type="region of interest" description="Disordered" evidence="1">
    <location>
        <begin position="423"/>
        <end position="454"/>
    </location>
</feature>
<reference evidence="2 3" key="1">
    <citation type="submission" date="2015-01" db="EMBL/GenBank/DDBJ databases">
        <title>The Genome Sequence of Cladophialophora immunda CBS83496.</title>
        <authorList>
            <consortium name="The Broad Institute Genomics Platform"/>
            <person name="Cuomo C."/>
            <person name="de Hoog S."/>
            <person name="Gorbushina A."/>
            <person name="Stielow B."/>
            <person name="Teixiera M."/>
            <person name="Abouelleil A."/>
            <person name="Chapman S.B."/>
            <person name="Priest M."/>
            <person name="Young S.K."/>
            <person name="Wortman J."/>
            <person name="Nusbaum C."/>
            <person name="Birren B."/>
        </authorList>
    </citation>
    <scope>NUCLEOTIDE SEQUENCE [LARGE SCALE GENOMIC DNA]</scope>
    <source>
        <strain evidence="2 3">CBS 83496</strain>
    </source>
</reference>
<evidence type="ECO:0000313" key="2">
    <source>
        <dbReference type="EMBL" id="KIW34793.1"/>
    </source>
</evidence>
<dbReference type="HOGENOM" id="CLU_479819_0_0_1"/>
<gene>
    <name evidence="2" type="ORF">PV07_01549</name>
</gene>
<feature type="region of interest" description="Disordered" evidence="1">
    <location>
        <begin position="327"/>
        <end position="390"/>
    </location>
</feature>
<dbReference type="AlphaFoldDB" id="A0A0D2CUH0"/>
<dbReference type="RefSeq" id="XP_016255009.1">
    <property type="nucleotide sequence ID" value="XM_016388081.1"/>
</dbReference>
<dbReference type="Proteomes" id="UP000054466">
    <property type="component" value="Unassembled WGS sequence"/>
</dbReference>
<keyword evidence="3" id="KW-1185">Reference proteome</keyword>
<evidence type="ECO:0000256" key="1">
    <source>
        <dbReference type="SAM" id="MobiDB-lite"/>
    </source>
</evidence>
<name>A0A0D2CUH0_9EURO</name>
<dbReference type="GeneID" id="27340743"/>
<feature type="region of interest" description="Disordered" evidence="1">
    <location>
        <begin position="1"/>
        <end position="27"/>
    </location>
</feature>
<feature type="compositionally biased region" description="Polar residues" evidence="1">
    <location>
        <begin position="440"/>
        <end position="452"/>
    </location>
</feature>
<dbReference type="OrthoDB" id="4143981at2759"/>
<protein>
    <submittedName>
        <fullName evidence="2">Uncharacterized protein</fullName>
    </submittedName>
</protein>
<proteinExistence type="predicted"/>
<feature type="region of interest" description="Disordered" evidence="1">
    <location>
        <begin position="183"/>
        <end position="206"/>
    </location>
</feature>
<sequence length="581" mass="63662">MESHSTFSGQRMHERSPRLPSSSVVGTRCMPASGYVGKGKGVLTKRMASASPLRTMDTNTNSPPPVRPVLSARASITSRTSSIPTTPLDDIPEKLWPRVLRATTATETTNPDLSIDEITSTRLSLDDQAILTNIPREGSRREAQSRKLIMKVAIGGIWGENNDRLKKMTKRLKKIPNGLFTRKERGSLETLAPPTSHSQPVPEPSLPPLELTTELCVQNTSTSSNVEACDESRSNPPLMDYECKLKESGSGQDEMAKISSLIRKDIHEVTSKDRMLPPSFSGNPERLPRHFTQHPTYAYAASSSTVNSIHVAEDRLLHGPRSLKAFSRHGVTRTSSIGSVEEMRSHAFGNRRVGRPSLSSASGRHNSAPSISRTSESTSRPVTHAGSISSLSATIAPPRRPVVYMDAPSSFSEFVWDGCDSKKRPSASLTARPVSKGASIRSSQDAHGSPSLNLAPEVEMGLGELPGYNKVPLYVPRRIELAEPSEISPLDEAAGQKQRFFFHSKLKNSNPTVSDVSFASLQGQTSIRSHLEREAVVQEQESESETRPSMSGCEKLSRAFCGAWSETTTRRWQKGYKRHCL</sequence>
<accession>A0A0D2CUH0</accession>
<organism evidence="2 3">
    <name type="scientific">Cladophialophora immunda</name>
    <dbReference type="NCBI Taxonomy" id="569365"/>
    <lineage>
        <taxon>Eukaryota</taxon>
        <taxon>Fungi</taxon>
        <taxon>Dikarya</taxon>
        <taxon>Ascomycota</taxon>
        <taxon>Pezizomycotina</taxon>
        <taxon>Eurotiomycetes</taxon>
        <taxon>Chaetothyriomycetidae</taxon>
        <taxon>Chaetothyriales</taxon>
        <taxon>Herpotrichiellaceae</taxon>
        <taxon>Cladophialophora</taxon>
    </lineage>
</organism>
<dbReference type="VEuPathDB" id="FungiDB:PV07_01549"/>
<feature type="compositionally biased region" description="Polar residues" evidence="1">
    <location>
        <begin position="357"/>
        <end position="390"/>
    </location>
</feature>
<evidence type="ECO:0000313" key="3">
    <source>
        <dbReference type="Proteomes" id="UP000054466"/>
    </source>
</evidence>